<reference evidence="2" key="1">
    <citation type="journal article" date="2018" name="Nat. Commun.">
        <title>Diversity and evolution of the emerging Pandoraviridae family.</title>
        <authorList>
            <person name="Legendre M."/>
            <person name="Fabre E."/>
            <person name="Poirot O."/>
            <person name="Jeudy S."/>
            <person name="Lartigue A."/>
            <person name="Alempic J.M."/>
            <person name="Beucher L."/>
            <person name="Philippe N."/>
            <person name="Bertaux L."/>
            <person name="Christo-Foroux E."/>
            <person name="Labadie K."/>
            <person name="Coute Y."/>
            <person name="Abergel C."/>
            <person name="Claverie J.M."/>
        </authorList>
    </citation>
    <scope>NUCLEOTIDE SEQUENCE [LARGE SCALE GENOMIC DNA]</scope>
    <source>
        <strain evidence="2">Neocaledonia</strain>
    </source>
</reference>
<organism evidence="2">
    <name type="scientific">Pandoravirus neocaledonia</name>
    <dbReference type="NCBI Taxonomy" id="2107708"/>
    <lineage>
        <taxon>Viruses</taxon>
        <taxon>Pandoravirus</taxon>
    </lineage>
</organism>
<gene>
    <name evidence="2" type="ORF">pneo_cds_967</name>
</gene>
<evidence type="ECO:0000256" key="1">
    <source>
        <dbReference type="SAM" id="MobiDB-lite"/>
    </source>
</evidence>
<accession>A0A2U7UDQ1</accession>
<evidence type="ECO:0000313" key="2">
    <source>
        <dbReference type="EMBL" id="AVK76574.1"/>
    </source>
</evidence>
<proteinExistence type="predicted"/>
<sequence>MMLIRRRRKQRMEKRGKSPTDRGQSLRRASAPLQDMPGHPRSPPPRPFAETQPPQQQQQQQGEQHRGDNAHDVSALLVRPDGTTSVVTINRYTGDGIARALGCRCIRRWPYAYTLDTVVGGDRVYRYDVWVDEEARAPDREAKEDNLFASAAAHPLNETTGHVIAGDALLVSIVVDGPARHLDVDDWARIHDATWRDDDAADMNADGLTALCRLTRRARSL</sequence>
<dbReference type="GeneID" id="36843287"/>
<feature type="compositionally biased region" description="Basic residues" evidence="1">
    <location>
        <begin position="1"/>
        <end position="12"/>
    </location>
</feature>
<feature type="compositionally biased region" description="Low complexity" evidence="1">
    <location>
        <begin position="52"/>
        <end position="61"/>
    </location>
</feature>
<dbReference type="Proteomes" id="UP000249287">
    <property type="component" value="Segment"/>
</dbReference>
<dbReference type="EMBL" id="MG011690">
    <property type="protein sequence ID" value="AVK76574.1"/>
    <property type="molecule type" value="Genomic_DNA"/>
</dbReference>
<dbReference type="KEGG" id="vg:36843287"/>
<dbReference type="RefSeq" id="YP_009482577.1">
    <property type="nucleotide sequence ID" value="NC_037666.1"/>
</dbReference>
<protein>
    <submittedName>
        <fullName evidence="2">Uncharacterized protein</fullName>
    </submittedName>
</protein>
<name>A0A2U7UDQ1_9VIRU</name>
<feature type="region of interest" description="Disordered" evidence="1">
    <location>
        <begin position="1"/>
        <end position="69"/>
    </location>
</feature>